<dbReference type="Pfam" id="PF21639">
    <property type="entry name" value="ORC5_lid"/>
    <property type="match status" value="1"/>
</dbReference>
<dbReference type="InterPro" id="IPR047088">
    <property type="entry name" value="ORC5_C"/>
</dbReference>
<dbReference type="PANTHER" id="PTHR12705:SF0">
    <property type="entry name" value="ORIGIN RECOGNITION COMPLEX SUBUNIT 5"/>
    <property type="match status" value="1"/>
</dbReference>
<feature type="domain" description="ORC5 lid" evidence="9">
    <location>
        <begin position="218"/>
        <end position="260"/>
    </location>
</feature>
<evidence type="ECO:0000313" key="11">
    <source>
        <dbReference type="Proteomes" id="UP001338582"/>
    </source>
</evidence>
<name>A0AAX4H3L4_9ASCO</name>
<keyword evidence="6" id="KW-0539">Nucleus</keyword>
<proteinExistence type="inferred from homology"/>
<organism evidence="10 11">
    <name type="scientific">Australozyma saopauloensis</name>
    <dbReference type="NCBI Taxonomy" id="291208"/>
    <lineage>
        <taxon>Eukaryota</taxon>
        <taxon>Fungi</taxon>
        <taxon>Dikarya</taxon>
        <taxon>Ascomycota</taxon>
        <taxon>Saccharomycotina</taxon>
        <taxon>Pichiomycetes</taxon>
        <taxon>Metschnikowiaceae</taxon>
        <taxon>Australozyma</taxon>
    </lineage>
</organism>
<evidence type="ECO:0000259" key="9">
    <source>
        <dbReference type="Pfam" id="PF21639"/>
    </source>
</evidence>
<keyword evidence="3" id="KW-0235">DNA replication</keyword>
<dbReference type="Gene3D" id="3.40.50.300">
    <property type="entry name" value="P-loop containing nucleotide triphosphate hydrolases"/>
    <property type="match status" value="1"/>
</dbReference>
<evidence type="ECO:0000256" key="4">
    <source>
        <dbReference type="ARBA" id="ARBA00022741"/>
    </source>
</evidence>
<dbReference type="KEGG" id="asau:88171417"/>
<dbReference type="InterPro" id="IPR027417">
    <property type="entry name" value="P-loop_NTPase"/>
</dbReference>
<dbReference type="InterPro" id="IPR041664">
    <property type="entry name" value="AAA_16"/>
</dbReference>
<dbReference type="InterPro" id="IPR048866">
    <property type="entry name" value="ORC5_lid"/>
</dbReference>
<dbReference type="InterPro" id="IPR020796">
    <property type="entry name" value="ORC5"/>
</dbReference>
<evidence type="ECO:0000256" key="1">
    <source>
        <dbReference type="ARBA" id="ARBA00004123"/>
    </source>
</evidence>
<dbReference type="GeneID" id="88171417"/>
<keyword evidence="11" id="KW-1185">Reference proteome</keyword>
<dbReference type="Pfam" id="PF14630">
    <property type="entry name" value="ORC5_C"/>
    <property type="match status" value="1"/>
</dbReference>
<evidence type="ECO:0000259" key="8">
    <source>
        <dbReference type="Pfam" id="PF14630"/>
    </source>
</evidence>
<dbReference type="RefSeq" id="XP_062875510.1">
    <property type="nucleotide sequence ID" value="XM_063019440.1"/>
</dbReference>
<sequence>MVKPNPVRFRETEYSLLSSFIANDSHILVPHVIVQGYKSVGKTFVVKSFLDDIGINKTIVNCDEFLTQKLLLQKCLHRIKQDSGIDLDKYQQRFMYKGLEASRESVLCETFSQFLMTLEQFIDETNYREPHVLVLDRFDQCLDQTNELFRAFLKLREYSSITNIIVIYITSHEDPKEIAPFVIPHVHFPPYTQESLVEILADSRPKEVTEGLIDVSAWQSFSKLVVDSLFHYTGTDLSLIKDICSKSWPKFSAQCIESGQGNTGFLKALRSLRDEIFQDDIITNSSVVTFGGLVDEKGSNSSLGDLPYHSKFILIASYLASYTDVKLDIQLFSRVKTAKKRPRKKTNSSRADAHFMSAAYFDLERLKAILSVIYRNESLSLSRNNEEFLNLYHDLSEKDLAKKEAEFTYFTPNKSVDVNTQIATLLSLGMIDRTYSLDALSSRIRWKCNVSWDIISSLAEDIRFPLHNYMIDN</sequence>
<gene>
    <name evidence="10" type="ORF">PUMCH_000348</name>
</gene>
<dbReference type="EMBL" id="CP138894">
    <property type="protein sequence ID" value="WPK23123.1"/>
    <property type="molecule type" value="Genomic_DNA"/>
</dbReference>
<dbReference type="Proteomes" id="UP001338582">
    <property type="component" value="Chromosome 1"/>
</dbReference>
<reference evidence="10 11" key="1">
    <citation type="submission" date="2023-10" db="EMBL/GenBank/DDBJ databases">
        <title>Draft Genome Sequence of Candida saopaulonensis from a very Premature Infant with Sepsis.</title>
        <authorList>
            <person name="Ning Y."/>
            <person name="Dai R."/>
            <person name="Xiao M."/>
            <person name="Xu Y."/>
            <person name="Yan Q."/>
            <person name="Zhang L."/>
        </authorList>
    </citation>
    <scope>NUCLEOTIDE SEQUENCE [LARGE SCALE GENOMIC DNA]</scope>
    <source>
        <strain evidence="10 11">19XY460</strain>
    </source>
</reference>
<evidence type="ECO:0000256" key="3">
    <source>
        <dbReference type="ARBA" id="ARBA00022705"/>
    </source>
</evidence>
<evidence type="ECO:0000259" key="7">
    <source>
        <dbReference type="Pfam" id="PF13191"/>
    </source>
</evidence>
<feature type="domain" description="Origin recognition complex subunit 5 C-terminal" evidence="8">
    <location>
        <begin position="306"/>
        <end position="470"/>
    </location>
</feature>
<evidence type="ECO:0008006" key="12">
    <source>
        <dbReference type="Google" id="ProtNLM"/>
    </source>
</evidence>
<evidence type="ECO:0000256" key="6">
    <source>
        <dbReference type="ARBA" id="ARBA00023242"/>
    </source>
</evidence>
<dbReference type="GO" id="GO:0005664">
    <property type="term" value="C:nuclear origin of replication recognition complex"/>
    <property type="evidence" value="ECO:0007669"/>
    <property type="project" value="TreeGrafter"/>
</dbReference>
<dbReference type="GO" id="GO:0003688">
    <property type="term" value="F:DNA replication origin binding"/>
    <property type="evidence" value="ECO:0007669"/>
    <property type="project" value="TreeGrafter"/>
</dbReference>
<dbReference type="AlphaFoldDB" id="A0AAX4H3L4"/>
<comment type="similarity">
    <text evidence="2">Belongs to the ORC5 family.</text>
</comment>
<accession>A0AAX4H3L4</accession>
<protein>
    <recommendedName>
        <fullName evidence="12">Orc1-like AAA ATPase domain-containing protein</fullName>
    </recommendedName>
</protein>
<evidence type="ECO:0000256" key="2">
    <source>
        <dbReference type="ARBA" id="ARBA00006269"/>
    </source>
</evidence>
<dbReference type="GO" id="GO:0006270">
    <property type="term" value="P:DNA replication initiation"/>
    <property type="evidence" value="ECO:0007669"/>
    <property type="project" value="TreeGrafter"/>
</dbReference>
<dbReference type="PANTHER" id="PTHR12705">
    <property type="entry name" value="ORIGIN RECOGNITION COMPLEX SUBUNIT 5"/>
    <property type="match status" value="1"/>
</dbReference>
<feature type="domain" description="Orc1-like AAA ATPase" evidence="7">
    <location>
        <begin position="8"/>
        <end position="166"/>
    </location>
</feature>
<evidence type="ECO:0000313" key="10">
    <source>
        <dbReference type="EMBL" id="WPK23123.1"/>
    </source>
</evidence>
<evidence type="ECO:0000256" key="5">
    <source>
        <dbReference type="ARBA" id="ARBA00022840"/>
    </source>
</evidence>
<keyword evidence="4" id="KW-0547">Nucleotide-binding</keyword>
<dbReference type="Pfam" id="PF13191">
    <property type="entry name" value="AAA_16"/>
    <property type="match status" value="1"/>
</dbReference>
<comment type="subcellular location">
    <subcellularLocation>
        <location evidence="1">Nucleus</location>
    </subcellularLocation>
</comment>
<keyword evidence="5" id="KW-0067">ATP-binding</keyword>
<dbReference type="SUPFAM" id="SSF52540">
    <property type="entry name" value="P-loop containing nucleoside triphosphate hydrolases"/>
    <property type="match status" value="1"/>
</dbReference>